<accession>A0A7E4VNA0</accession>
<name>A0A7E4VNA0_PANRE</name>
<feature type="transmembrane region" description="Helical" evidence="2">
    <location>
        <begin position="33"/>
        <end position="55"/>
    </location>
</feature>
<evidence type="ECO:0000313" key="3">
    <source>
        <dbReference type="Proteomes" id="UP000492821"/>
    </source>
</evidence>
<reference evidence="3" key="1">
    <citation type="journal article" date="2013" name="Genetics">
        <title>The draft genome and transcriptome of Panagrellus redivivus are shaped by the harsh demands of a free-living lifestyle.</title>
        <authorList>
            <person name="Srinivasan J."/>
            <person name="Dillman A.R."/>
            <person name="Macchietto M.G."/>
            <person name="Heikkinen L."/>
            <person name="Lakso M."/>
            <person name="Fracchia K.M."/>
            <person name="Antoshechkin I."/>
            <person name="Mortazavi A."/>
            <person name="Wong G."/>
            <person name="Sternberg P.W."/>
        </authorList>
    </citation>
    <scope>NUCLEOTIDE SEQUENCE [LARGE SCALE GENOMIC DNA]</scope>
    <source>
        <strain evidence="3">MT8872</strain>
    </source>
</reference>
<feature type="region of interest" description="Disordered" evidence="1">
    <location>
        <begin position="77"/>
        <end position="114"/>
    </location>
</feature>
<evidence type="ECO:0000256" key="2">
    <source>
        <dbReference type="SAM" id="Phobius"/>
    </source>
</evidence>
<dbReference type="Proteomes" id="UP000492821">
    <property type="component" value="Unassembled WGS sequence"/>
</dbReference>
<feature type="region of interest" description="Disordered" evidence="1">
    <location>
        <begin position="355"/>
        <end position="383"/>
    </location>
</feature>
<sequence>MSLPSEDLVSSTDADNVNSASATEKNSDTSNKVIIICAAVVAAGLILAVVVVLVIRCYNKRRKRRLATTSTPVQGMEIQSKVKGPKSLSAGGQPGVASKVPGTSDVSSQQFNNSTDDVFTTNTVEIKTSPILVSPAVTPNNTSESKLTLEGTVTISADCSSRSTRSRKFKKKKKKKPKPADPAALMRRATETLIDFWARKDYMSAEDLAIVKKNYNLVGKHVIDDRELDIFTKGDAMKLVTDMIAEADRKLTELGVDYATYTYPQAARVFVDNKATPAFIGIRLLAKEYGDYLGATPDMENLPLSGLLVVVFSEKYDMSVRKAALNQIKSVTQEALKEPDSTEINGPYPWSMLQQAHQRDPAGFSENATESPPVPPVSGEAIA</sequence>
<feature type="compositionally biased region" description="Polar residues" evidence="1">
    <location>
        <begin position="104"/>
        <end position="114"/>
    </location>
</feature>
<dbReference type="AlphaFoldDB" id="A0A7E4VNA0"/>
<keyword evidence="3" id="KW-1185">Reference proteome</keyword>
<keyword evidence="2" id="KW-0812">Transmembrane</keyword>
<feature type="compositionally biased region" description="Polar residues" evidence="1">
    <location>
        <begin position="8"/>
        <end position="24"/>
    </location>
</feature>
<evidence type="ECO:0000313" key="4">
    <source>
        <dbReference type="WBParaSite" id="Pan_g22621.t1"/>
    </source>
</evidence>
<reference evidence="4" key="2">
    <citation type="submission" date="2020-10" db="UniProtKB">
        <authorList>
            <consortium name="WormBaseParasite"/>
        </authorList>
    </citation>
    <scope>IDENTIFICATION</scope>
</reference>
<organism evidence="3 4">
    <name type="scientific">Panagrellus redivivus</name>
    <name type="common">Microworm</name>
    <dbReference type="NCBI Taxonomy" id="6233"/>
    <lineage>
        <taxon>Eukaryota</taxon>
        <taxon>Metazoa</taxon>
        <taxon>Ecdysozoa</taxon>
        <taxon>Nematoda</taxon>
        <taxon>Chromadorea</taxon>
        <taxon>Rhabditida</taxon>
        <taxon>Tylenchina</taxon>
        <taxon>Panagrolaimomorpha</taxon>
        <taxon>Panagrolaimoidea</taxon>
        <taxon>Panagrolaimidae</taxon>
        <taxon>Panagrellus</taxon>
    </lineage>
</organism>
<evidence type="ECO:0000256" key="1">
    <source>
        <dbReference type="SAM" id="MobiDB-lite"/>
    </source>
</evidence>
<keyword evidence="2" id="KW-0472">Membrane</keyword>
<proteinExistence type="predicted"/>
<keyword evidence="2" id="KW-1133">Transmembrane helix</keyword>
<feature type="compositionally biased region" description="Basic residues" evidence="1">
    <location>
        <begin position="164"/>
        <end position="177"/>
    </location>
</feature>
<dbReference type="WBParaSite" id="Pan_g22621.t1">
    <property type="protein sequence ID" value="Pan_g22621.t1"/>
    <property type="gene ID" value="Pan_g22621"/>
</dbReference>
<protein>
    <submittedName>
        <fullName evidence="4">Death domain-containing protein</fullName>
    </submittedName>
</protein>
<feature type="region of interest" description="Disordered" evidence="1">
    <location>
        <begin position="1"/>
        <end position="24"/>
    </location>
</feature>
<feature type="region of interest" description="Disordered" evidence="1">
    <location>
        <begin position="159"/>
        <end position="183"/>
    </location>
</feature>